<dbReference type="GeneID" id="54567699"/>
<accession>A0A6A6C1A0</accession>
<evidence type="ECO:0000313" key="1">
    <source>
        <dbReference type="EMBL" id="KAF2160048.1"/>
    </source>
</evidence>
<keyword evidence="2" id="KW-1185">Reference proteome</keyword>
<dbReference type="EMBL" id="ML993630">
    <property type="protein sequence ID" value="KAF2160048.1"/>
    <property type="molecule type" value="Genomic_DNA"/>
</dbReference>
<dbReference type="RefSeq" id="XP_033660937.1">
    <property type="nucleotide sequence ID" value="XM_033814427.1"/>
</dbReference>
<gene>
    <name evidence="1" type="ORF">M409DRAFT_60306</name>
</gene>
<proteinExistence type="predicted"/>
<reference evidence="1" key="1">
    <citation type="journal article" date="2020" name="Stud. Mycol.">
        <title>101 Dothideomycetes genomes: a test case for predicting lifestyles and emergence of pathogens.</title>
        <authorList>
            <person name="Haridas S."/>
            <person name="Albert R."/>
            <person name="Binder M."/>
            <person name="Bloem J."/>
            <person name="Labutti K."/>
            <person name="Salamov A."/>
            <person name="Andreopoulos B."/>
            <person name="Baker S."/>
            <person name="Barry K."/>
            <person name="Bills G."/>
            <person name="Bluhm B."/>
            <person name="Cannon C."/>
            <person name="Castanera R."/>
            <person name="Culley D."/>
            <person name="Daum C."/>
            <person name="Ezra D."/>
            <person name="Gonzalez J."/>
            <person name="Henrissat B."/>
            <person name="Kuo A."/>
            <person name="Liang C."/>
            <person name="Lipzen A."/>
            <person name="Lutzoni F."/>
            <person name="Magnuson J."/>
            <person name="Mondo S."/>
            <person name="Nolan M."/>
            <person name="Ohm R."/>
            <person name="Pangilinan J."/>
            <person name="Park H.-J."/>
            <person name="Ramirez L."/>
            <person name="Alfaro M."/>
            <person name="Sun H."/>
            <person name="Tritt A."/>
            <person name="Yoshinaga Y."/>
            <person name="Zwiers L.-H."/>
            <person name="Turgeon B."/>
            <person name="Goodwin S."/>
            <person name="Spatafora J."/>
            <person name="Crous P."/>
            <person name="Grigoriev I."/>
        </authorList>
    </citation>
    <scope>NUCLEOTIDE SEQUENCE</scope>
    <source>
        <strain evidence="1">ATCC 36951</strain>
    </source>
</reference>
<sequence>METEHIHPLLLHSQAVFLLPEDTGSAGGGWATNYQPRKGEILSTHTISPSKPPKARGEPSIRRGGRFIENIFQCDRMCIHLVLFIASCRPPMTISPAIFIHIHIVAMYPSLACIHLPRHVHPTVFPYHSPCQINLTALLPFPVSPSRHPPTSYGVMTTRVVVITFCSNTTSPALVMGSVRTNVVISVFVARVVSAASCMTRSLLVDEGAVGVRKAMDTMHQSRVRTAAMIKAPMAPCSQTGDQLRSRMAGCWNLRLTLLATRVALLSGHVRLAEVHKGRATLEAMAAGALLLVAGGWDPVVGHDGRGHAGMHARRRQGVLLHHDALLGLASRREGGERRRRRGCIAFEGEAIKGLVSFACLSCGAGRCSRPSAWTCIAEAVGEWPAHGQRSLGPSCVLGVATLPQTTGGVLVLCFSDTSEMGAPDTGCANNFSTLQPACFGNILCAEMLPHRTP</sequence>
<evidence type="ECO:0000313" key="2">
    <source>
        <dbReference type="Proteomes" id="UP000799537"/>
    </source>
</evidence>
<dbReference type="AlphaFoldDB" id="A0A6A6C1A0"/>
<organism evidence="1 2">
    <name type="scientific">Zasmidium cellare ATCC 36951</name>
    <dbReference type="NCBI Taxonomy" id="1080233"/>
    <lineage>
        <taxon>Eukaryota</taxon>
        <taxon>Fungi</taxon>
        <taxon>Dikarya</taxon>
        <taxon>Ascomycota</taxon>
        <taxon>Pezizomycotina</taxon>
        <taxon>Dothideomycetes</taxon>
        <taxon>Dothideomycetidae</taxon>
        <taxon>Mycosphaerellales</taxon>
        <taxon>Mycosphaerellaceae</taxon>
        <taxon>Zasmidium</taxon>
    </lineage>
</organism>
<dbReference type="Proteomes" id="UP000799537">
    <property type="component" value="Unassembled WGS sequence"/>
</dbReference>
<protein>
    <submittedName>
        <fullName evidence="1">Uncharacterized protein</fullName>
    </submittedName>
</protein>
<name>A0A6A6C1A0_ZASCE</name>